<reference evidence="1" key="2">
    <citation type="journal article" date="2023" name="IMA Fungus">
        <title>Comparative genomic study of the Penicillium genus elucidates a diverse pangenome and 15 lateral gene transfer events.</title>
        <authorList>
            <person name="Petersen C."/>
            <person name="Sorensen T."/>
            <person name="Nielsen M.R."/>
            <person name="Sondergaard T.E."/>
            <person name="Sorensen J.L."/>
            <person name="Fitzpatrick D.A."/>
            <person name="Frisvad J.C."/>
            <person name="Nielsen K.L."/>
        </authorList>
    </citation>
    <scope>NUCLEOTIDE SEQUENCE</scope>
    <source>
        <strain evidence="1">IBT 20477</strain>
    </source>
</reference>
<evidence type="ECO:0000313" key="2">
    <source>
        <dbReference type="Proteomes" id="UP001150942"/>
    </source>
</evidence>
<proteinExistence type="predicted"/>
<dbReference type="OrthoDB" id="4737581at2759"/>
<reference evidence="1" key="1">
    <citation type="submission" date="2022-11" db="EMBL/GenBank/DDBJ databases">
        <authorList>
            <person name="Petersen C."/>
        </authorList>
    </citation>
    <scope>NUCLEOTIDE SEQUENCE</scope>
    <source>
        <strain evidence="1">IBT 20477</strain>
    </source>
</reference>
<sequence>MFVFSGSLSMDGVKGISCGKSRLLLFWQFNHLKKLFALLLEKNNISCTSHWLAQSEDIRSTEAPDYCFNLWALLKATIYELRPDLIRMPHNDTTKEILVATAQQAWDELELWHLEHLSETMPHRVEAIIESQGWYTPYYISATPANCCVLSKNVHNRDPIHLMVVLDLLSSTILKNSMMLEAPVSWH</sequence>
<dbReference type="AlphaFoldDB" id="A0A9W9JF33"/>
<dbReference type="EMBL" id="JAPQKQ010000005">
    <property type="protein sequence ID" value="KAJ5195823.1"/>
    <property type="molecule type" value="Genomic_DNA"/>
</dbReference>
<comment type="caution">
    <text evidence="1">The sequence shown here is derived from an EMBL/GenBank/DDBJ whole genome shotgun (WGS) entry which is preliminary data.</text>
</comment>
<protein>
    <submittedName>
        <fullName evidence="1">Uncharacterized protein</fullName>
    </submittedName>
</protein>
<keyword evidence="2" id="KW-1185">Reference proteome</keyword>
<evidence type="ECO:0000313" key="1">
    <source>
        <dbReference type="EMBL" id="KAJ5195823.1"/>
    </source>
</evidence>
<gene>
    <name evidence="1" type="ORF">N7449_006302</name>
</gene>
<dbReference type="Proteomes" id="UP001150942">
    <property type="component" value="Unassembled WGS sequence"/>
</dbReference>
<dbReference type="Gene3D" id="3.30.420.10">
    <property type="entry name" value="Ribonuclease H-like superfamily/Ribonuclease H"/>
    <property type="match status" value="1"/>
</dbReference>
<accession>A0A9W9JF33</accession>
<dbReference type="InterPro" id="IPR036397">
    <property type="entry name" value="RNaseH_sf"/>
</dbReference>
<name>A0A9W9JF33_9EURO</name>
<dbReference type="GO" id="GO:0003676">
    <property type="term" value="F:nucleic acid binding"/>
    <property type="evidence" value="ECO:0007669"/>
    <property type="project" value="InterPro"/>
</dbReference>
<organism evidence="1 2">
    <name type="scientific">Penicillium cf. viridicatum</name>
    <dbReference type="NCBI Taxonomy" id="2972119"/>
    <lineage>
        <taxon>Eukaryota</taxon>
        <taxon>Fungi</taxon>
        <taxon>Dikarya</taxon>
        <taxon>Ascomycota</taxon>
        <taxon>Pezizomycotina</taxon>
        <taxon>Eurotiomycetes</taxon>
        <taxon>Eurotiomycetidae</taxon>
        <taxon>Eurotiales</taxon>
        <taxon>Aspergillaceae</taxon>
        <taxon>Penicillium</taxon>
    </lineage>
</organism>